<evidence type="ECO:0000259" key="12">
    <source>
        <dbReference type="SMART" id="SM00387"/>
    </source>
</evidence>
<protein>
    <recommendedName>
        <fullName evidence="3">Heat shock protein 83</fullName>
    </recommendedName>
</protein>
<dbReference type="GO" id="GO:0016887">
    <property type="term" value="F:ATP hydrolysis activity"/>
    <property type="evidence" value="ECO:0007669"/>
    <property type="project" value="InterPro"/>
</dbReference>
<dbReference type="PIRSF" id="PIRSF002583">
    <property type="entry name" value="Hsp90"/>
    <property type="match status" value="1"/>
</dbReference>
<dbReference type="Pfam" id="PF13589">
    <property type="entry name" value="HATPase_c_3"/>
    <property type="match status" value="1"/>
</dbReference>
<feature type="compositionally biased region" description="Basic and acidic residues" evidence="11">
    <location>
        <begin position="457"/>
        <end position="469"/>
    </location>
</feature>
<dbReference type="InterPro" id="IPR037196">
    <property type="entry name" value="HSP90_C"/>
</dbReference>
<dbReference type="Gene3D" id="3.30.565.10">
    <property type="entry name" value="Histidine kinase-like ATPase, C-terminal domain"/>
    <property type="match status" value="1"/>
</dbReference>
<dbReference type="GO" id="GO:0005737">
    <property type="term" value="C:cytoplasm"/>
    <property type="evidence" value="ECO:0007669"/>
    <property type="project" value="UniProtKB-SubCell"/>
</dbReference>
<evidence type="ECO:0000256" key="5">
    <source>
        <dbReference type="ARBA" id="ARBA00022741"/>
    </source>
</evidence>
<comment type="subcellular location">
    <subcellularLocation>
        <location evidence="1">Cytoplasm</location>
    </subcellularLocation>
</comment>
<dbReference type="OMA" id="TRMKAEQ"/>
<dbReference type="SUPFAM" id="SSF110942">
    <property type="entry name" value="HSP90 C-terminal domain"/>
    <property type="match status" value="1"/>
</dbReference>
<evidence type="ECO:0000256" key="1">
    <source>
        <dbReference type="ARBA" id="ARBA00004496"/>
    </source>
</evidence>
<sequence length="469" mass="53128">MPEETSVETFAFQAEIAQLMSLIINTFYSNKEIFLRELISNSSDALDKIRYESLTDVSKLGDTKELYIKIIPNKDDKTLTIIDTGIGMTKADLINNLGTIAKSGTKAFMEALQAGADISMIGQFGVGFYSAYLVADRVTVHSKHNDDEQYIWESSAGGSFTIRPDHGEPLGRGTKIVLYLKEDQIEYSEERRIKDIVKKHSQFISYPIKLVVQKEHYVSRMKENQKHIYFITGESKDIVAHSAFVERVCKRGYEVIYMVDPIDEYCIQQLKEYDGKTLVSVTKEGLELPEDEAEKARQEENKKKFENLCKAMKDILDKKVEKVVVSNRLVSSPCCIVTSQYGWSANMERIMKAQALRDSSAMGYMAAKKNLEINPDHSVIEKLREKVEVEKNDKSIKDLVNLLFETSLLCSGFGLEDPQVHASRIYRMIKLGLGIDEDDSVVEDEVIAEEPSPDSKAQAEDVSRMEEVD</sequence>
<evidence type="ECO:0000256" key="11">
    <source>
        <dbReference type="SAM" id="MobiDB-lite"/>
    </source>
</evidence>
<evidence type="ECO:0000256" key="6">
    <source>
        <dbReference type="ARBA" id="ARBA00022840"/>
    </source>
</evidence>
<dbReference type="GO" id="GO:0051082">
    <property type="term" value="F:unfolded protein binding"/>
    <property type="evidence" value="ECO:0007669"/>
    <property type="project" value="InterPro"/>
</dbReference>
<evidence type="ECO:0000313" key="14">
    <source>
        <dbReference type="Proteomes" id="UP000616769"/>
    </source>
</evidence>
<comment type="similarity">
    <text evidence="2">Belongs to the heat shock protein 90 family.</text>
</comment>
<dbReference type="InterPro" id="IPR020568">
    <property type="entry name" value="Ribosomal_Su5_D2-typ_SF"/>
</dbReference>
<dbReference type="OrthoDB" id="5426351at2759"/>
<dbReference type="GO" id="GO:0140662">
    <property type="term" value="F:ATP-dependent protein folding chaperone"/>
    <property type="evidence" value="ECO:0007669"/>
    <property type="project" value="InterPro"/>
</dbReference>
<organism evidence="13 14">
    <name type="scientific">Sarcoptes scabiei</name>
    <name type="common">Itch mite</name>
    <name type="synonym">Acarus scabiei</name>
    <dbReference type="NCBI Taxonomy" id="52283"/>
    <lineage>
        <taxon>Eukaryota</taxon>
        <taxon>Metazoa</taxon>
        <taxon>Ecdysozoa</taxon>
        <taxon>Arthropoda</taxon>
        <taxon>Chelicerata</taxon>
        <taxon>Arachnida</taxon>
        <taxon>Acari</taxon>
        <taxon>Acariformes</taxon>
        <taxon>Sarcoptiformes</taxon>
        <taxon>Astigmata</taxon>
        <taxon>Psoroptidia</taxon>
        <taxon>Sarcoptoidea</taxon>
        <taxon>Sarcoptidae</taxon>
        <taxon>Sarcoptinae</taxon>
        <taxon>Sarcoptes</taxon>
    </lineage>
</organism>
<evidence type="ECO:0000256" key="4">
    <source>
        <dbReference type="ARBA" id="ARBA00022490"/>
    </source>
</evidence>
<dbReference type="FunFam" id="3.30.565.10:FF:000001">
    <property type="entry name" value="Heat shock protein HSP 90-alpha"/>
    <property type="match status" value="1"/>
</dbReference>
<dbReference type="PROSITE" id="PS00298">
    <property type="entry name" value="HSP90"/>
    <property type="match status" value="1"/>
</dbReference>
<dbReference type="CDD" id="cd16927">
    <property type="entry name" value="HATPase_Hsp90-like"/>
    <property type="match status" value="1"/>
</dbReference>
<dbReference type="InterPro" id="IPR020575">
    <property type="entry name" value="Hsp90_N"/>
</dbReference>
<dbReference type="InterPro" id="IPR019805">
    <property type="entry name" value="Heat_shock_protein_90_CS"/>
</dbReference>
<dbReference type="PANTHER" id="PTHR11528">
    <property type="entry name" value="HEAT SHOCK PROTEIN 90 FAMILY MEMBER"/>
    <property type="match status" value="1"/>
</dbReference>
<evidence type="ECO:0000256" key="3">
    <source>
        <dbReference type="ARBA" id="ARBA00021845"/>
    </source>
</evidence>
<dbReference type="EMBL" id="JXLN01011733">
    <property type="protein sequence ID" value="KPM07599.1"/>
    <property type="molecule type" value="Genomic_DNA"/>
</dbReference>
<reference evidence="13 14" key="1">
    <citation type="journal article" date="2015" name="Parasit. Vectors">
        <title>Draft genome of the scabies mite.</title>
        <authorList>
            <person name="Rider S.D.Jr."/>
            <person name="Morgan M.S."/>
            <person name="Arlian L.G."/>
        </authorList>
    </citation>
    <scope>NUCLEOTIDE SEQUENCE [LARGE SCALE GENOMIC DNA]</scope>
    <source>
        <strain evidence="13">Arlian Lab</strain>
    </source>
</reference>
<keyword evidence="7 13" id="KW-0346">Stress response</keyword>
<dbReference type="FunFam" id="1.20.120.790:FF:000001">
    <property type="entry name" value="Heat shock protein 90 alpha"/>
    <property type="match status" value="1"/>
</dbReference>
<feature type="domain" description="Histidine kinase/HSP90-like ATPase" evidence="12">
    <location>
        <begin position="30"/>
        <end position="184"/>
    </location>
</feature>
<accession>A0A132A9P1</accession>
<dbReference type="Gene3D" id="1.20.120.790">
    <property type="entry name" value="Heat shock protein 90, C-terminal domain"/>
    <property type="match status" value="1"/>
</dbReference>
<dbReference type="Proteomes" id="UP000616769">
    <property type="component" value="Unassembled WGS sequence"/>
</dbReference>
<dbReference type="InterPro" id="IPR036890">
    <property type="entry name" value="HATPase_C_sf"/>
</dbReference>
<feature type="region of interest" description="Disordered" evidence="11">
    <location>
        <begin position="442"/>
        <end position="469"/>
    </location>
</feature>
<feature type="binding site" evidence="9">
    <location>
        <begin position="103"/>
        <end position="104"/>
    </location>
    <ligand>
        <name>ATP</name>
        <dbReference type="ChEBI" id="CHEBI:30616"/>
    </ligand>
</feature>
<dbReference type="SUPFAM" id="SSF54211">
    <property type="entry name" value="Ribosomal protein S5 domain 2-like"/>
    <property type="match status" value="1"/>
</dbReference>
<dbReference type="GO" id="GO:0005524">
    <property type="term" value="F:ATP binding"/>
    <property type="evidence" value="ECO:0007669"/>
    <property type="project" value="UniProtKB-KW"/>
</dbReference>
<evidence type="ECO:0000256" key="8">
    <source>
        <dbReference type="ARBA" id="ARBA00023186"/>
    </source>
</evidence>
<feature type="coiled-coil region" evidence="10">
    <location>
        <begin position="288"/>
        <end position="315"/>
    </location>
</feature>
<proteinExistence type="inferred from homology"/>
<dbReference type="Gene3D" id="3.40.50.11260">
    <property type="match status" value="1"/>
</dbReference>
<evidence type="ECO:0000256" key="2">
    <source>
        <dbReference type="ARBA" id="ARBA00008239"/>
    </source>
</evidence>
<keyword evidence="4" id="KW-0963">Cytoplasm</keyword>
<dbReference type="InterPro" id="IPR001404">
    <property type="entry name" value="Hsp90_fam"/>
</dbReference>
<dbReference type="SMART" id="SM00387">
    <property type="entry name" value="HATPase_c"/>
    <property type="match status" value="1"/>
</dbReference>
<dbReference type="VEuPathDB" id="VectorBase:SSCA005373"/>
<dbReference type="InterPro" id="IPR003594">
    <property type="entry name" value="HATPase_dom"/>
</dbReference>
<feature type="binding site" evidence="9">
    <location>
        <position position="41"/>
    </location>
    <ligand>
        <name>ATP</name>
        <dbReference type="ChEBI" id="CHEBI:30616"/>
    </ligand>
</feature>
<name>A0A132A9P1_SARSC</name>
<feature type="binding site" evidence="9">
    <location>
        <position position="102"/>
    </location>
    <ligand>
        <name>ATP</name>
        <dbReference type="ChEBI" id="CHEBI:30616"/>
    </ligand>
</feature>
<feature type="binding site" evidence="9">
    <location>
        <position position="88"/>
    </location>
    <ligand>
        <name>ATP</name>
        <dbReference type="ChEBI" id="CHEBI:30616"/>
    </ligand>
</feature>
<dbReference type="SUPFAM" id="SSF55874">
    <property type="entry name" value="ATPase domain of HSP90 chaperone/DNA topoisomerase II/histidine kinase"/>
    <property type="match status" value="1"/>
</dbReference>
<feature type="binding site" evidence="9">
    <location>
        <position position="174"/>
    </location>
    <ligand>
        <name>ATP</name>
        <dbReference type="ChEBI" id="CHEBI:30616"/>
    </ligand>
</feature>
<keyword evidence="5 9" id="KW-0547">Nucleotide-binding</keyword>
<keyword evidence="8" id="KW-0143">Chaperone</keyword>
<feature type="binding site" evidence="9">
    <location>
        <begin position="123"/>
        <end position="128"/>
    </location>
    <ligand>
        <name>ATP</name>
        <dbReference type="ChEBI" id="CHEBI:30616"/>
    </ligand>
</feature>
<feature type="binding site" evidence="9">
    <location>
        <position position="37"/>
    </location>
    <ligand>
        <name>ATP</name>
        <dbReference type="ChEBI" id="CHEBI:30616"/>
    </ligand>
</feature>
<keyword evidence="6 9" id="KW-0067">ATP-binding</keyword>
<feature type="binding site" evidence="9">
    <location>
        <position position="83"/>
    </location>
    <ligand>
        <name>ATP</name>
        <dbReference type="ChEBI" id="CHEBI:30616"/>
    </ligand>
</feature>
<gene>
    <name evidence="13" type="ORF">QR98_0060970</name>
</gene>
<keyword evidence="10" id="KW-0175">Coiled coil</keyword>
<evidence type="ECO:0000256" key="10">
    <source>
        <dbReference type="SAM" id="Coils"/>
    </source>
</evidence>
<dbReference type="FunFam" id="3.40.50.11260:FF:000001">
    <property type="entry name" value="Heat shock protein 90 alpha"/>
    <property type="match status" value="1"/>
</dbReference>
<evidence type="ECO:0000256" key="7">
    <source>
        <dbReference type="ARBA" id="ARBA00023016"/>
    </source>
</evidence>
<dbReference type="PRINTS" id="PR00775">
    <property type="entry name" value="HEATSHOCK90"/>
</dbReference>
<feature type="compositionally biased region" description="Acidic residues" evidence="11">
    <location>
        <begin position="442"/>
        <end position="452"/>
    </location>
</feature>
<evidence type="ECO:0000256" key="9">
    <source>
        <dbReference type="PIRSR" id="PIRSR002583-1"/>
    </source>
</evidence>
<evidence type="ECO:0000313" key="13">
    <source>
        <dbReference type="EMBL" id="KPM07599.1"/>
    </source>
</evidence>
<feature type="binding site" evidence="9">
    <location>
        <position position="96"/>
    </location>
    <ligand>
        <name>ATP</name>
        <dbReference type="ChEBI" id="CHEBI:30616"/>
    </ligand>
</feature>
<dbReference type="Pfam" id="PF00183">
    <property type="entry name" value="HSP90"/>
    <property type="match status" value="2"/>
</dbReference>
<comment type="caution">
    <text evidence="13">The sequence shown here is derived from an EMBL/GenBank/DDBJ whole genome shotgun (WGS) entry which is preliminary data.</text>
</comment>
<dbReference type="AlphaFoldDB" id="A0A132A9P1"/>